<keyword evidence="2" id="KW-0472">Membrane</keyword>
<evidence type="ECO:0000256" key="1">
    <source>
        <dbReference type="SAM" id="MobiDB-lite"/>
    </source>
</evidence>
<name>A0A4Y3KMB4_9CELL</name>
<feature type="transmembrane region" description="Helical" evidence="2">
    <location>
        <begin position="114"/>
        <end position="134"/>
    </location>
</feature>
<dbReference type="AlphaFoldDB" id="A0A4Y3KMB4"/>
<evidence type="ECO:0000313" key="3">
    <source>
        <dbReference type="EMBL" id="GEA85559.1"/>
    </source>
</evidence>
<accession>A0A4Y3KMB4</accession>
<comment type="caution">
    <text evidence="3">The sequence shown here is derived from an EMBL/GenBank/DDBJ whole genome shotgun (WGS) entry which is preliminary data.</text>
</comment>
<evidence type="ECO:0008006" key="5">
    <source>
        <dbReference type="Google" id="ProtNLM"/>
    </source>
</evidence>
<feature type="compositionally biased region" description="Gly residues" evidence="1">
    <location>
        <begin position="1"/>
        <end position="10"/>
    </location>
</feature>
<keyword evidence="4" id="KW-1185">Reference proteome</keyword>
<gene>
    <name evidence="3" type="ORF">CGE01nite_28100</name>
</gene>
<evidence type="ECO:0000256" key="2">
    <source>
        <dbReference type="SAM" id="Phobius"/>
    </source>
</evidence>
<reference evidence="3 4" key="1">
    <citation type="submission" date="2019-06" db="EMBL/GenBank/DDBJ databases">
        <title>Whole genome shotgun sequence of Cellulomonas gelida NBRC 3748.</title>
        <authorList>
            <person name="Hosoyama A."/>
            <person name="Uohara A."/>
            <person name="Ohji S."/>
            <person name="Ichikawa N."/>
        </authorList>
    </citation>
    <scope>NUCLEOTIDE SEQUENCE [LARGE SCALE GENOMIC DNA]</scope>
    <source>
        <strain evidence="3 4">NBRC 3748</strain>
    </source>
</reference>
<keyword evidence="2" id="KW-1133">Transmembrane helix</keyword>
<keyword evidence="2" id="KW-0812">Transmembrane</keyword>
<dbReference type="Proteomes" id="UP000320461">
    <property type="component" value="Unassembled WGS sequence"/>
</dbReference>
<feature type="region of interest" description="Disordered" evidence="1">
    <location>
        <begin position="1"/>
        <end position="84"/>
    </location>
</feature>
<evidence type="ECO:0000313" key="4">
    <source>
        <dbReference type="Proteomes" id="UP000320461"/>
    </source>
</evidence>
<feature type="compositionally biased region" description="Low complexity" evidence="1">
    <location>
        <begin position="32"/>
        <end position="41"/>
    </location>
</feature>
<sequence>MGGARGGVGENVGVSNPYAPPEDRPSSAPDDGAASQGAPQPHGAPPQGHPTAPGGQPGPEAGWGMPPGQRPVAPPSRDATPPDPEQVAALARQGRTFAALMVAAVLTSSFPVPWQAAGLVFTVLALVVGVRALIRAIRLRVRGTLTGLLIGGVGVSAFWLVVSIGMALMWPIYVDRQECLAGALTISARQECETQFRQSVEEWVERFETRTRP</sequence>
<protein>
    <recommendedName>
        <fullName evidence="5">DUF4190 domain-containing protein</fullName>
    </recommendedName>
</protein>
<feature type="transmembrane region" description="Helical" evidence="2">
    <location>
        <begin position="146"/>
        <end position="170"/>
    </location>
</feature>
<dbReference type="EMBL" id="BJLQ01000039">
    <property type="protein sequence ID" value="GEA85559.1"/>
    <property type="molecule type" value="Genomic_DNA"/>
</dbReference>
<organism evidence="3 4">
    <name type="scientific">Cellulomonas gelida</name>
    <dbReference type="NCBI Taxonomy" id="1712"/>
    <lineage>
        <taxon>Bacteria</taxon>
        <taxon>Bacillati</taxon>
        <taxon>Actinomycetota</taxon>
        <taxon>Actinomycetes</taxon>
        <taxon>Micrococcales</taxon>
        <taxon>Cellulomonadaceae</taxon>
        <taxon>Cellulomonas</taxon>
    </lineage>
</organism>
<proteinExistence type="predicted"/>